<protein>
    <submittedName>
        <fullName evidence="1">Uncharacterized protein</fullName>
    </submittedName>
</protein>
<name>A0A0E9U3I7_ANGAN</name>
<dbReference type="EMBL" id="GBXM01048216">
    <property type="protein sequence ID" value="JAH60361.1"/>
    <property type="molecule type" value="Transcribed_RNA"/>
</dbReference>
<accession>A0A0E9U3I7</accession>
<organism evidence="1">
    <name type="scientific">Anguilla anguilla</name>
    <name type="common">European freshwater eel</name>
    <name type="synonym">Muraena anguilla</name>
    <dbReference type="NCBI Taxonomy" id="7936"/>
    <lineage>
        <taxon>Eukaryota</taxon>
        <taxon>Metazoa</taxon>
        <taxon>Chordata</taxon>
        <taxon>Craniata</taxon>
        <taxon>Vertebrata</taxon>
        <taxon>Euteleostomi</taxon>
        <taxon>Actinopterygii</taxon>
        <taxon>Neopterygii</taxon>
        <taxon>Teleostei</taxon>
        <taxon>Anguilliformes</taxon>
        <taxon>Anguillidae</taxon>
        <taxon>Anguilla</taxon>
    </lineage>
</organism>
<dbReference type="AlphaFoldDB" id="A0A0E9U3I7"/>
<evidence type="ECO:0000313" key="1">
    <source>
        <dbReference type="EMBL" id="JAH60361.1"/>
    </source>
</evidence>
<sequence length="20" mass="2292">MVSVHKLLFFSFCCLYPGIS</sequence>
<proteinExistence type="predicted"/>
<reference evidence="1" key="2">
    <citation type="journal article" date="2015" name="Fish Shellfish Immunol.">
        <title>Early steps in the European eel (Anguilla anguilla)-Vibrio vulnificus interaction in the gills: Role of the RtxA13 toxin.</title>
        <authorList>
            <person name="Callol A."/>
            <person name="Pajuelo D."/>
            <person name="Ebbesson L."/>
            <person name="Teles M."/>
            <person name="MacKenzie S."/>
            <person name="Amaro C."/>
        </authorList>
    </citation>
    <scope>NUCLEOTIDE SEQUENCE</scope>
</reference>
<reference evidence="1" key="1">
    <citation type="submission" date="2014-11" db="EMBL/GenBank/DDBJ databases">
        <authorList>
            <person name="Amaro Gonzalez C."/>
        </authorList>
    </citation>
    <scope>NUCLEOTIDE SEQUENCE</scope>
</reference>